<protein>
    <submittedName>
        <fullName evidence="1">Uncharacterized protein</fullName>
    </submittedName>
</protein>
<organism evidence="1">
    <name type="scientific">Dichomitus squalens</name>
    <dbReference type="NCBI Taxonomy" id="114155"/>
    <lineage>
        <taxon>Eukaryota</taxon>
        <taxon>Fungi</taxon>
        <taxon>Dikarya</taxon>
        <taxon>Basidiomycota</taxon>
        <taxon>Agaricomycotina</taxon>
        <taxon>Agaricomycetes</taxon>
        <taxon>Polyporales</taxon>
        <taxon>Polyporaceae</taxon>
        <taxon>Dichomitus</taxon>
    </lineage>
</organism>
<dbReference type="EMBL" id="ML143389">
    <property type="protein sequence ID" value="TBU33985.1"/>
    <property type="molecule type" value="Genomic_DNA"/>
</dbReference>
<name>A0A4Q9N1I8_9APHY</name>
<gene>
    <name evidence="1" type="ORF">BD311DRAFT_746916</name>
</gene>
<dbReference type="AlphaFoldDB" id="A0A4Q9N1I8"/>
<evidence type="ECO:0000313" key="1">
    <source>
        <dbReference type="EMBL" id="TBU33985.1"/>
    </source>
</evidence>
<sequence>SYRTHNILHGMLPMQIPAVCGCFQQWTRVGQCPRCGIAGARPGFSVAHHVPHVTLSLLLQGA</sequence>
<accession>A0A4Q9N1I8</accession>
<reference evidence="1" key="1">
    <citation type="submission" date="2019-01" db="EMBL/GenBank/DDBJ databases">
        <title>Draft genome sequences of three monokaryotic isolates of the white-rot basidiomycete fungus Dichomitus squalens.</title>
        <authorList>
            <consortium name="DOE Joint Genome Institute"/>
            <person name="Lopez S.C."/>
            <person name="Andreopoulos B."/>
            <person name="Pangilinan J."/>
            <person name="Lipzen A."/>
            <person name="Riley R."/>
            <person name="Ahrendt S."/>
            <person name="Ng V."/>
            <person name="Barry K."/>
            <person name="Daum C."/>
            <person name="Grigoriev I.V."/>
            <person name="Hilden K.S."/>
            <person name="Makela M.R."/>
            <person name="de Vries R.P."/>
        </authorList>
    </citation>
    <scope>NUCLEOTIDE SEQUENCE [LARGE SCALE GENOMIC DNA]</scope>
    <source>
        <strain evidence="1">OM18370.1</strain>
    </source>
</reference>
<dbReference type="Proteomes" id="UP000292957">
    <property type="component" value="Unassembled WGS sequence"/>
</dbReference>
<feature type="non-terminal residue" evidence="1">
    <location>
        <position position="1"/>
    </location>
</feature>
<proteinExistence type="predicted"/>